<dbReference type="InterPro" id="IPR000257">
    <property type="entry name" value="Uroporphyrinogen_deCOase"/>
</dbReference>
<dbReference type="PANTHER" id="PTHR47099:SF1">
    <property type="entry name" value="METHYLCOBAMIDE:COM METHYLTRANSFERASE MTBA"/>
    <property type="match status" value="1"/>
</dbReference>
<dbReference type="OrthoDB" id="9771599at2"/>
<dbReference type="InterPro" id="IPR038071">
    <property type="entry name" value="UROD/MetE-like_sf"/>
</dbReference>
<proteinExistence type="predicted"/>
<organism evidence="2 3">
    <name type="scientific">Thermanaeromonas toyohensis ToBE</name>
    <dbReference type="NCBI Taxonomy" id="698762"/>
    <lineage>
        <taxon>Bacteria</taxon>
        <taxon>Bacillati</taxon>
        <taxon>Bacillota</taxon>
        <taxon>Clostridia</taxon>
        <taxon>Neomoorellales</taxon>
        <taxon>Neomoorellaceae</taxon>
        <taxon>Thermanaeromonas</taxon>
    </lineage>
</organism>
<dbReference type="GO" id="GO:0006779">
    <property type="term" value="P:porphyrin-containing compound biosynthetic process"/>
    <property type="evidence" value="ECO:0007669"/>
    <property type="project" value="InterPro"/>
</dbReference>
<dbReference type="InterPro" id="IPR052024">
    <property type="entry name" value="Methanogen_methyltrans"/>
</dbReference>
<reference evidence="2 3" key="1">
    <citation type="submission" date="2017-04" db="EMBL/GenBank/DDBJ databases">
        <authorList>
            <person name="Afonso C.L."/>
            <person name="Miller P.J."/>
            <person name="Scott M.A."/>
            <person name="Spackman E."/>
            <person name="Goraichik I."/>
            <person name="Dimitrov K.M."/>
            <person name="Suarez D.L."/>
            <person name="Swayne D.E."/>
        </authorList>
    </citation>
    <scope>NUCLEOTIDE SEQUENCE [LARGE SCALE GENOMIC DNA]</scope>
    <source>
        <strain evidence="2 3">ToBE</strain>
    </source>
</reference>
<feature type="domain" description="Uroporphyrinogen decarboxylase (URO-D)" evidence="1">
    <location>
        <begin position="110"/>
        <end position="358"/>
    </location>
</feature>
<gene>
    <name evidence="2" type="ORF">SAMN00808754_2534</name>
</gene>
<sequence>MKPKARFLKAARRQEPDRVPIFATLTPQVAQKLGEIMGLPSQPVDAFLSDRLSYTEILLALGNDAVAIGPGRDRSKPTKRLPNGHLIDEWGIQFREVGYYTEAVVRPLSEVESIADLNAYEFPEPLAPGRFEVAEKMVKKYGNDYAIIGILEVTMFELAWILVGLEKFLVDLLWQKPYVEALIDRILDFHITVGRKLIELGAEVILLGDDFGTQRGMLISPALYRQVFKPRQKKIIDALKAVNKEIIIAYHSCGSIMPIIEDLIEVGVEVLNPIQPQAAGMDLAFLKEKYGNQLAFFGGVDVQGVLPQGTPEEVKEEVKLRIKQAGKGGGFILAPTHNIQPDTPVENILAMYEAAKDYGTYPLKI</sequence>
<protein>
    <submittedName>
        <fullName evidence="2">Uroporphyrinogen decarboxylase</fullName>
    </submittedName>
</protein>
<dbReference type="Pfam" id="PF01208">
    <property type="entry name" value="URO-D"/>
    <property type="match status" value="1"/>
</dbReference>
<dbReference type="AlphaFoldDB" id="A0A1W1VZI6"/>
<keyword evidence="3" id="KW-1185">Reference proteome</keyword>
<dbReference type="EMBL" id="LT838272">
    <property type="protein sequence ID" value="SMB98756.1"/>
    <property type="molecule type" value="Genomic_DNA"/>
</dbReference>
<dbReference type="GO" id="GO:0004853">
    <property type="term" value="F:uroporphyrinogen decarboxylase activity"/>
    <property type="evidence" value="ECO:0007669"/>
    <property type="project" value="InterPro"/>
</dbReference>
<dbReference type="STRING" id="698762.SAMN00808754_2534"/>
<accession>A0A1W1VZI6</accession>
<evidence type="ECO:0000313" key="2">
    <source>
        <dbReference type="EMBL" id="SMB98756.1"/>
    </source>
</evidence>
<dbReference type="RefSeq" id="WP_084666150.1">
    <property type="nucleotide sequence ID" value="NZ_LT838272.1"/>
</dbReference>
<name>A0A1W1VZI6_9FIRM</name>
<evidence type="ECO:0000313" key="3">
    <source>
        <dbReference type="Proteomes" id="UP000192569"/>
    </source>
</evidence>
<dbReference type="Gene3D" id="3.20.20.210">
    <property type="match status" value="1"/>
</dbReference>
<evidence type="ECO:0000259" key="1">
    <source>
        <dbReference type="Pfam" id="PF01208"/>
    </source>
</evidence>
<dbReference type="PANTHER" id="PTHR47099">
    <property type="entry name" value="METHYLCOBAMIDE:COM METHYLTRANSFERASE MTBA"/>
    <property type="match status" value="1"/>
</dbReference>
<dbReference type="SUPFAM" id="SSF51726">
    <property type="entry name" value="UROD/MetE-like"/>
    <property type="match status" value="1"/>
</dbReference>
<dbReference type="Proteomes" id="UP000192569">
    <property type="component" value="Chromosome I"/>
</dbReference>